<dbReference type="SMART" id="SM00256">
    <property type="entry name" value="FBOX"/>
    <property type="match status" value="1"/>
</dbReference>
<dbReference type="SUPFAM" id="SSF81383">
    <property type="entry name" value="F-box domain"/>
    <property type="match status" value="1"/>
</dbReference>
<feature type="region of interest" description="Disordered" evidence="1">
    <location>
        <begin position="193"/>
        <end position="213"/>
    </location>
</feature>
<name>A0A5J9WI10_9POAL</name>
<dbReference type="EMBL" id="RWGY01000004">
    <property type="protein sequence ID" value="TVU47507.1"/>
    <property type="molecule type" value="Genomic_DNA"/>
</dbReference>
<dbReference type="PANTHER" id="PTHR34591">
    <property type="entry name" value="OS03G0653100 PROTEIN-RELATED"/>
    <property type="match status" value="1"/>
</dbReference>
<keyword evidence="4" id="KW-1185">Reference proteome</keyword>
<gene>
    <name evidence="3" type="ORF">EJB05_07110</name>
</gene>
<dbReference type="Gene3D" id="1.20.1280.50">
    <property type="match status" value="1"/>
</dbReference>
<dbReference type="InterPro" id="IPR036047">
    <property type="entry name" value="F-box-like_dom_sf"/>
</dbReference>
<feature type="compositionally biased region" description="Acidic residues" evidence="1">
    <location>
        <begin position="193"/>
        <end position="208"/>
    </location>
</feature>
<dbReference type="Pfam" id="PF00646">
    <property type="entry name" value="F-box"/>
    <property type="match status" value="1"/>
</dbReference>
<organism evidence="3 4">
    <name type="scientific">Eragrostis curvula</name>
    <name type="common">weeping love grass</name>
    <dbReference type="NCBI Taxonomy" id="38414"/>
    <lineage>
        <taxon>Eukaryota</taxon>
        <taxon>Viridiplantae</taxon>
        <taxon>Streptophyta</taxon>
        <taxon>Embryophyta</taxon>
        <taxon>Tracheophyta</taxon>
        <taxon>Spermatophyta</taxon>
        <taxon>Magnoliopsida</taxon>
        <taxon>Liliopsida</taxon>
        <taxon>Poales</taxon>
        <taxon>Poaceae</taxon>
        <taxon>PACMAD clade</taxon>
        <taxon>Chloridoideae</taxon>
        <taxon>Eragrostideae</taxon>
        <taxon>Eragrostidinae</taxon>
        <taxon>Eragrostis</taxon>
    </lineage>
</organism>
<protein>
    <recommendedName>
        <fullName evidence="2">F-box domain-containing protein</fullName>
    </recommendedName>
</protein>
<feature type="domain" description="F-box" evidence="2">
    <location>
        <begin position="4"/>
        <end position="51"/>
    </location>
</feature>
<dbReference type="AlphaFoldDB" id="A0A5J9WI10"/>
<reference evidence="3 4" key="1">
    <citation type="journal article" date="2019" name="Sci. Rep.">
        <title>A high-quality genome of Eragrostis curvula grass provides insights into Poaceae evolution and supports new strategies to enhance forage quality.</title>
        <authorList>
            <person name="Carballo J."/>
            <person name="Santos B.A.C.M."/>
            <person name="Zappacosta D."/>
            <person name="Garbus I."/>
            <person name="Selva J.P."/>
            <person name="Gallo C.A."/>
            <person name="Diaz A."/>
            <person name="Albertini E."/>
            <person name="Caccamo M."/>
            <person name="Echenique V."/>
        </authorList>
    </citation>
    <scope>NUCLEOTIDE SEQUENCE [LARGE SCALE GENOMIC DNA]</scope>
    <source>
        <strain evidence="4">cv. Victoria</strain>
        <tissue evidence="3">Leaf</tissue>
    </source>
</reference>
<sequence>MEAATMASPLPDDALAAILRRLPPRTLAACRCVCKAWCAIVDARELLLKHLLPHAVRGIFVNYVDYRCPRFFARPSSERPEINGNLGFLHDGYSQSFGSVLDHCNGLLLYHGGFTREFFVVNPATRQWERLPPRMDVLDYVAHLVFDPAVSPHYEVFLIPCVPEKPRPVLPREVPPPPINLSCLFSLLDDEPDAEELEEDDEEEEEVIESPPPRSIEEGFFPARFTPESSEPQDPYRLMEWPPSPCTLHVFSSCAGRWEEKLFVQQGDAVGTAEDVRLDSLRPMDWGSRRRYGIYWRGALYLLNCFISRFVNIFTKSMLFCRLFLANCKFQVIKTPIGIEETNYVRAYLGQSKKGLYFATIHNHSEFRVWILDESCDQMEWILEHHVNLDPYASWPAVHSNYRERIDGPWILDGAKSDSNVMKSDDDLEWDSDEDNILDGDKLQCIDYILGFHPYKEIVFLMTSFTGIAYHLNSSKVQYLGKLRPNDYFYTHSAGLYESFLYTPCMIGELPETSQENHGDDQQHI</sequence>
<evidence type="ECO:0000256" key="1">
    <source>
        <dbReference type="SAM" id="MobiDB-lite"/>
    </source>
</evidence>
<feature type="non-terminal residue" evidence="3">
    <location>
        <position position="1"/>
    </location>
</feature>
<comment type="caution">
    <text evidence="3">The sequence shown here is derived from an EMBL/GenBank/DDBJ whole genome shotgun (WGS) entry which is preliminary data.</text>
</comment>
<dbReference type="Proteomes" id="UP000324897">
    <property type="component" value="Chromosome 5"/>
</dbReference>
<dbReference type="InterPro" id="IPR001810">
    <property type="entry name" value="F-box_dom"/>
</dbReference>
<accession>A0A5J9WI10</accession>
<proteinExistence type="predicted"/>
<dbReference type="PANTHER" id="PTHR34591:SF21">
    <property type="entry name" value="F-BOX DOMAIN CONTAINING PROTEIN, EXPRESSED"/>
    <property type="match status" value="1"/>
</dbReference>
<dbReference type="OrthoDB" id="627403at2759"/>
<evidence type="ECO:0000259" key="2">
    <source>
        <dbReference type="PROSITE" id="PS50181"/>
    </source>
</evidence>
<evidence type="ECO:0000313" key="3">
    <source>
        <dbReference type="EMBL" id="TVU47507.1"/>
    </source>
</evidence>
<evidence type="ECO:0000313" key="4">
    <source>
        <dbReference type="Proteomes" id="UP000324897"/>
    </source>
</evidence>
<dbReference type="PROSITE" id="PS50181">
    <property type="entry name" value="FBOX"/>
    <property type="match status" value="1"/>
</dbReference>
<dbReference type="Gramene" id="TVU47507">
    <property type="protein sequence ID" value="TVU47507"/>
    <property type="gene ID" value="EJB05_07110"/>
</dbReference>